<accession>A0ABR2GBR3</accession>
<evidence type="ECO:0000313" key="1">
    <source>
        <dbReference type="EMBL" id="KAK8600351.1"/>
    </source>
</evidence>
<gene>
    <name evidence="1" type="ORF">V6N12_050207</name>
</gene>
<comment type="caution">
    <text evidence="1">The sequence shown here is derived from an EMBL/GenBank/DDBJ whole genome shotgun (WGS) entry which is preliminary data.</text>
</comment>
<dbReference type="EMBL" id="JBBPBM010000001">
    <property type="protein sequence ID" value="KAK8600351.1"/>
    <property type="molecule type" value="Genomic_DNA"/>
</dbReference>
<organism evidence="1 2">
    <name type="scientific">Hibiscus sabdariffa</name>
    <name type="common">roselle</name>
    <dbReference type="NCBI Taxonomy" id="183260"/>
    <lineage>
        <taxon>Eukaryota</taxon>
        <taxon>Viridiplantae</taxon>
        <taxon>Streptophyta</taxon>
        <taxon>Embryophyta</taxon>
        <taxon>Tracheophyta</taxon>
        <taxon>Spermatophyta</taxon>
        <taxon>Magnoliopsida</taxon>
        <taxon>eudicotyledons</taxon>
        <taxon>Gunneridae</taxon>
        <taxon>Pentapetalae</taxon>
        <taxon>rosids</taxon>
        <taxon>malvids</taxon>
        <taxon>Malvales</taxon>
        <taxon>Malvaceae</taxon>
        <taxon>Malvoideae</taxon>
        <taxon>Hibiscus</taxon>
    </lineage>
</organism>
<dbReference type="Proteomes" id="UP001472677">
    <property type="component" value="Unassembled WGS sequence"/>
</dbReference>
<evidence type="ECO:0000313" key="2">
    <source>
        <dbReference type="Proteomes" id="UP001472677"/>
    </source>
</evidence>
<protein>
    <recommendedName>
        <fullName evidence="3">Retrotransposon protein</fullName>
    </recommendedName>
</protein>
<evidence type="ECO:0008006" key="3">
    <source>
        <dbReference type="Google" id="ProtNLM"/>
    </source>
</evidence>
<reference evidence="1 2" key="1">
    <citation type="journal article" date="2024" name="G3 (Bethesda)">
        <title>Genome assembly of Hibiscus sabdariffa L. provides insights into metabolisms of medicinal natural products.</title>
        <authorList>
            <person name="Kim T."/>
        </authorList>
    </citation>
    <scope>NUCLEOTIDE SEQUENCE [LARGE SCALE GENOMIC DNA]</scope>
    <source>
        <strain evidence="1">TK-2024</strain>
        <tissue evidence="1">Old leaves</tissue>
    </source>
</reference>
<keyword evidence="2" id="KW-1185">Reference proteome</keyword>
<sequence>MKGIIDGLEKKMEDIQGDIVQVKDFLSKETVLLDSPRESEAMATHTDGQCSASHPVDACNHLEDKLEAPAVCLDSKALNWFQWWEARTPVVTWDTFREEIEAELSLIKLGFLTQIMDHSQHIEDKIWALSQAQLPKNQRVALPQPPPTFTMEESNRFENTTSSIMRLTPTKVPPQFQDHKQGEIAASGVRSSTRQGGHYRRLSDAEYHDKLKKGLCFRCDEKYDSNHRCISKQLNLLIGAVENVEEDFIDEGPRDVPKNGTIHLNGQGKLEIIPPTSKC</sequence>
<name>A0ABR2GBR3_9ROSI</name>
<proteinExistence type="predicted"/>